<dbReference type="GO" id="GO:0000981">
    <property type="term" value="F:DNA-binding transcription factor activity, RNA polymerase II-specific"/>
    <property type="evidence" value="ECO:0007669"/>
    <property type="project" value="TreeGrafter"/>
</dbReference>
<dbReference type="SUPFAM" id="SSF57667">
    <property type="entry name" value="beta-beta-alpha zinc fingers"/>
    <property type="match status" value="1"/>
</dbReference>
<name>A0A9Q0MZP1_9DIPT</name>
<evidence type="ECO:0000313" key="14">
    <source>
        <dbReference type="Proteomes" id="UP001151699"/>
    </source>
</evidence>
<feature type="coiled-coil region" evidence="10">
    <location>
        <begin position="199"/>
        <end position="248"/>
    </location>
</feature>
<comment type="similarity">
    <text evidence="8">Belongs to the snail C2H2-type zinc-finger protein family.</text>
</comment>
<evidence type="ECO:0000256" key="6">
    <source>
        <dbReference type="ARBA" id="ARBA00023125"/>
    </source>
</evidence>
<keyword evidence="5" id="KW-0862">Zinc</keyword>
<evidence type="ECO:0000256" key="2">
    <source>
        <dbReference type="ARBA" id="ARBA00022723"/>
    </source>
</evidence>
<keyword evidence="7" id="KW-0539">Nucleus</keyword>
<dbReference type="OrthoDB" id="7765040at2759"/>
<evidence type="ECO:0000256" key="8">
    <source>
        <dbReference type="ARBA" id="ARBA00037948"/>
    </source>
</evidence>
<evidence type="ECO:0000259" key="12">
    <source>
        <dbReference type="PROSITE" id="PS50157"/>
    </source>
</evidence>
<dbReference type="PANTHER" id="PTHR24388:SF54">
    <property type="entry name" value="PROTEIN ESCARGOT"/>
    <property type="match status" value="1"/>
</dbReference>
<keyword evidence="6" id="KW-0238">DNA-binding</keyword>
<dbReference type="GO" id="GO:0008270">
    <property type="term" value="F:zinc ion binding"/>
    <property type="evidence" value="ECO:0007669"/>
    <property type="project" value="UniProtKB-KW"/>
</dbReference>
<dbReference type="SMART" id="SM00355">
    <property type="entry name" value="ZnF_C2H2"/>
    <property type="match status" value="3"/>
</dbReference>
<dbReference type="AlphaFoldDB" id="A0A9Q0MZP1"/>
<gene>
    <name evidence="13" type="primary">ZNF324</name>
    <name evidence="13" type="ORF">Bhyg_12894</name>
</gene>
<comment type="caution">
    <text evidence="13">The sequence shown here is derived from an EMBL/GenBank/DDBJ whole genome shotgun (WGS) entry which is preliminary data.</text>
</comment>
<evidence type="ECO:0000256" key="9">
    <source>
        <dbReference type="PROSITE-ProRule" id="PRU00042"/>
    </source>
</evidence>
<dbReference type="InterPro" id="IPR036236">
    <property type="entry name" value="Znf_C2H2_sf"/>
</dbReference>
<evidence type="ECO:0000256" key="10">
    <source>
        <dbReference type="SAM" id="Coils"/>
    </source>
</evidence>
<keyword evidence="14" id="KW-1185">Reference proteome</keyword>
<keyword evidence="2" id="KW-0479">Metal-binding</keyword>
<keyword evidence="3" id="KW-0677">Repeat</keyword>
<feature type="non-terminal residue" evidence="13">
    <location>
        <position position="1"/>
    </location>
</feature>
<dbReference type="GO" id="GO:0005634">
    <property type="term" value="C:nucleus"/>
    <property type="evidence" value="ECO:0007669"/>
    <property type="project" value="UniProtKB-SubCell"/>
</dbReference>
<evidence type="ECO:0000256" key="7">
    <source>
        <dbReference type="ARBA" id="ARBA00023242"/>
    </source>
</evidence>
<feature type="domain" description="C2H2-type" evidence="12">
    <location>
        <begin position="303"/>
        <end position="330"/>
    </location>
</feature>
<feature type="non-terminal residue" evidence="13">
    <location>
        <position position="476"/>
    </location>
</feature>
<dbReference type="PROSITE" id="PS50157">
    <property type="entry name" value="ZINC_FINGER_C2H2_2"/>
    <property type="match status" value="2"/>
</dbReference>
<dbReference type="InterPro" id="IPR012934">
    <property type="entry name" value="Znf_AD"/>
</dbReference>
<accession>A0A9Q0MZP1</accession>
<organism evidence="13 14">
    <name type="scientific">Pseudolycoriella hygida</name>
    <dbReference type="NCBI Taxonomy" id="35572"/>
    <lineage>
        <taxon>Eukaryota</taxon>
        <taxon>Metazoa</taxon>
        <taxon>Ecdysozoa</taxon>
        <taxon>Arthropoda</taxon>
        <taxon>Hexapoda</taxon>
        <taxon>Insecta</taxon>
        <taxon>Pterygota</taxon>
        <taxon>Neoptera</taxon>
        <taxon>Endopterygota</taxon>
        <taxon>Diptera</taxon>
        <taxon>Nematocera</taxon>
        <taxon>Sciaroidea</taxon>
        <taxon>Sciaridae</taxon>
        <taxon>Pseudolycoriella</taxon>
    </lineage>
</organism>
<dbReference type="EMBL" id="WJQU01000003">
    <property type="protein sequence ID" value="KAJ6640145.1"/>
    <property type="molecule type" value="Genomic_DNA"/>
</dbReference>
<evidence type="ECO:0000256" key="3">
    <source>
        <dbReference type="ARBA" id="ARBA00022737"/>
    </source>
</evidence>
<evidence type="ECO:0000256" key="5">
    <source>
        <dbReference type="ARBA" id="ARBA00022833"/>
    </source>
</evidence>
<dbReference type="SUPFAM" id="SSF57716">
    <property type="entry name" value="Glucocorticoid receptor-like (DNA-binding domain)"/>
    <property type="match status" value="1"/>
</dbReference>
<dbReference type="Pfam" id="PF07776">
    <property type="entry name" value="zf-AD"/>
    <property type="match status" value="1"/>
</dbReference>
<sequence>LGLTKRHVSFVFYKILDSLKIPNDSDEEPCLSKKIECVVGIKVRRNDQMPQYICTLCVDKINDFFEYREMCGATNIQTRKLLGMPLESMKRKKFVNDKEIKAEGESILGLGIEDEDNTDSKLSVKLAKHRVKGRPKKKGNSSKKKVMFKDDEVKLEEEEIKVEAPAVKINHKGITKRLKIDLKKRVEEAPLLTLKEPNKRERRREIDAQKLERRRFREEQRREIEEKKREIELAKQILEQKKLEKKRKRKGTEPELPIKKLKQEVEVELTPLHSCLICTKAFVTSDMLSSHLQQSHTVTISSFGCSSCAESFKTHNEEKDHELWHSLSKTSYICPICNVAFDKTSIFTRHITLCKPFDLTPTVTNIRCSKCSEEFLTQNLYQWHKCFVKPNGRCWHCNRIFVKASTLFKHSFKCNQSTNSSHIEPAPKVSTEPKKRRTSRTCERESHIKSEPEANLDMDVAPTHVLTSDMLPSRLL</sequence>
<dbReference type="Gene3D" id="3.30.160.60">
    <property type="entry name" value="Classic Zinc Finger"/>
    <property type="match status" value="1"/>
</dbReference>
<feature type="domain" description="C2H2-type" evidence="12">
    <location>
        <begin position="273"/>
        <end position="297"/>
    </location>
</feature>
<dbReference type="PROSITE" id="PS00028">
    <property type="entry name" value="ZINC_FINGER_C2H2_1"/>
    <property type="match status" value="2"/>
</dbReference>
<comment type="subcellular location">
    <subcellularLocation>
        <location evidence="1">Nucleus</location>
    </subcellularLocation>
</comment>
<feature type="region of interest" description="Disordered" evidence="11">
    <location>
        <begin position="416"/>
        <end position="448"/>
    </location>
</feature>
<evidence type="ECO:0000256" key="4">
    <source>
        <dbReference type="ARBA" id="ARBA00022771"/>
    </source>
</evidence>
<dbReference type="Proteomes" id="UP001151699">
    <property type="component" value="Chromosome X"/>
</dbReference>
<dbReference type="Gene3D" id="3.40.1800.20">
    <property type="match status" value="1"/>
</dbReference>
<keyword evidence="4 9" id="KW-0863">Zinc-finger</keyword>
<reference evidence="13" key="1">
    <citation type="submission" date="2022-07" db="EMBL/GenBank/DDBJ databases">
        <authorList>
            <person name="Trinca V."/>
            <person name="Uliana J.V.C."/>
            <person name="Torres T.T."/>
            <person name="Ward R.J."/>
            <person name="Monesi N."/>
        </authorList>
    </citation>
    <scope>NUCLEOTIDE SEQUENCE</scope>
    <source>
        <strain evidence="13">HSMRA1968</strain>
        <tissue evidence="13">Whole embryos</tissue>
    </source>
</reference>
<evidence type="ECO:0000256" key="11">
    <source>
        <dbReference type="SAM" id="MobiDB-lite"/>
    </source>
</evidence>
<dbReference type="InterPro" id="IPR050527">
    <property type="entry name" value="Snail/Krueppel_Znf"/>
</dbReference>
<dbReference type="PANTHER" id="PTHR24388">
    <property type="entry name" value="ZINC FINGER PROTEIN"/>
    <property type="match status" value="1"/>
</dbReference>
<dbReference type="GO" id="GO:0000978">
    <property type="term" value="F:RNA polymerase II cis-regulatory region sequence-specific DNA binding"/>
    <property type="evidence" value="ECO:0007669"/>
    <property type="project" value="TreeGrafter"/>
</dbReference>
<evidence type="ECO:0000313" key="13">
    <source>
        <dbReference type="EMBL" id="KAJ6640145.1"/>
    </source>
</evidence>
<dbReference type="InterPro" id="IPR013087">
    <property type="entry name" value="Znf_C2H2_type"/>
</dbReference>
<proteinExistence type="inferred from homology"/>
<evidence type="ECO:0000256" key="1">
    <source>
        <dbReference type="ARBA" id="ARBA00004123"/>
    </source>
</evidence>
<keyword evidence="10" id="KW-0175">Coiled coil</keyword>
<protein>
    <submittedName>
        <fullName evidence="13">Zinc finger protein</fullName>
    </submittedName>
</protein>